<dbReference type="InterPro" id="IPR036866">
    <property type="entry name" value="RibonucZ/Hydroxyglut_hydro"/>
</dbReference>
<dbReference type="GO" id="GO:0016787">
    <property type="term" value="F:hydrolase activity"/>
    <property type="evidence" value="ECO:0007669"/>
    <property type="project" value="UniProtKB-KW"/>
</dbReference>
<reference evidence="2" key="1">
    <citation type="submission" date="2018-06" db="EMBL/GenBank/DDBJ databases">
        <authorList>
            <person name="Zhirakovskaya E."/>
        </authorList>
    </citation>
    <scope>NUCLEOTIDE SEQUENCE</scope>
</reference>
<dbReference type="Pfam" id="PF12706">
    <property type="entry name" value="Lactamase_B_2"/>
    <property type="match status" value="1"/>
</dbReference>
<feature type="domain" description="Metallo-beta-lactamase" evidence="1">
    <location>
        <begin position="11"/>
        <end position="187"/>
    </location>
</feature>
<sequence length="253" mass="27489">MRFASLGSGSHGNATVIEVGSTRLMVDCGFSCKEAEKRLARLDVAPDSIDAILVTHEHSDHISGVARYSRRFGTPVWMTPGTEAVHQGGDVAEMNVFSSHQSFQLGDIEIQPFPVPHDAREPCQFVFSDGQSRLGLLTDVGSITRHMVEALDGLDAFILEFNHDPDMLAAGPYPAGLKARVGGEFGHLSNRQAADLLGRIDLRRLKLLVAAHLSEKNNCPELAREQLEDALDGCDADIHIADQSVGIPWKSLI</sequence>
<protein>
    <submittedName>
        <fullName evidence="2">Metal-dependent hydrolases of the beta-lactamase superfamily I</fullName>
    </submittedName>
</protein>
<dbReference type="InterPro" id="IPR052533">
    <property type="entry name" value="WalJ/YycJ-like"/>
</dbReference>
<organism evidence="2">
    <name type="scientific">hydrothermal vent metagenome</name>
    <dbReference type="NCBI Taxonomy" id="652676"/>
    <lineage>
        <taxon>unclassified sequences</taxon>
        <taxon>metagenomes</taxon>
        <taxon>ecological metagenomes</taxon>
    </lineage>
</organism>
<dbReference type="InterPro" id="IPR001279">
    <property type="entry name" value="Metallo-B-lactamas"/>
</dbReference>
<name>A0A3B0YHT6_9ZZZZ</name>
<accession>A0A3B0YHT6</accession>
<gene>
    <name evidence="2" type="ORF">MNBD_GAMMA15-2394</name>
</gene>
<dbReference type="AlphaFoldDB" id="A0A3B0YHT6"/>
<dbReference type="SUPFAM" id="SSF56281">
    <property type="entry name" value="Metallo-hydrolase/oxidoreductase"/>
    <property type="match status" value="1"/>
</dbReference>
<dbReference type="Gene3D" id="3.60.15.10">
    <property type="entry name" value="Ribonuclease Z/Hydroxyacylglutathione hydrolase-like"/>
    <property type="match status" value="1"/>
</dbReference>
<keyword evidence="2" id="KW-0378">Hydrolase</keyword>
<dbReference type="PANTHER" id="PTHR47619">
    <property type="entry name" value="METALLO-HYDROLASE YYCJ-RELATED"/>
    <property type="match status" value="1"/>
</dbReference>
<dbReference type="SMART" id="SM00849">
    <property type="entry name" value="Lactamase_B"/>
    <property type="match status" value="1"/>
</dbReference>
<proteinExistence type="predicted"/>
<evidence type="ECO:0000259" key="1">
    <source>
        <dbReference type="SMART" id="SM00849"/>
    </source>
</evidence>
<dbReference type="PANTHER" id="PTHR47619:SF1">
    <property type="entry name" value="EXODEOXYRIBONUCLEASE WALJ"/>
    <property type="match status" value="1"/>
</dbReference>
<dbReference type="EMBL" id="UOFN01000058">
    <property type="protein sequence ID" value="VAW76310.1"/>
    <property type="molecule type" value="Genomic_DNA"/>
</dbReference>
<evidence type="ECO:0000313" key="2">
    <source>
        <dbReference type="EMBL" id="VAW76310.1"/>
    </source>
</evidence>